<dbReference type="EMBL" id="JAGFNK010000049">
    <property type="protein sequence ID" value="KAI9510071.1"/>
    <property type="molecule type" value="Genomic_DNA"/>
</dbReference>
<reference evidence="1" key="1">
    <citation type="submission" date="2021-03" db="EMBL/GenBank/DDBJ databases">
        <title>Evolutionary priming and transition to the ectomycorrhizal habit in an iconic lineage of mushroom-forming fungi: is preadaptation a requirement?</title>
        <authorList>
            <consortium name="DOE Joint Genome Institute"/>
            <person name="Looney B.P."/>
            <person name="Miyauchi S."/>
            <person name="Morin E."/>
            <person name="Drula E."/>
            <person name="Courty P.E."/>
            <person name="Chicoki N."/>
            <person name="Fauchery L."/>
            <person name="Kohler A."/>
            <person name="Kuo A."/>
            <person name="LaButti K."/>
            <person name="Pangilinan J."/>
            <person name="Lipzen A."/>
            <person name="Riley R."/>
            <person name="Andreopoulos W."/>
            <person name="He G."/>
            <person name="Johnson J."/>
            <person name="Barry K.W."/>
            <person name="Grigoriev I.V."/>
            <person name="Nagy L."/>
            <person name="Hibbett D."/>
            <person name="Henrissat B."/>
            <person name="Matheny P.B."/>
            <person name="Labbe J."/>
            <person name="Martin A.F."/>
        </authorList>
    </citation>
    <scope>NUCLEOTIDE SEQUENCE</scope>
    <source>
        <strain evidence="1">BPL698</strain>
    </source>
</reference>
<gene>
    <name evidence="1" type="ORF">F5148DRAFT_635834</name>
</gene>
<sequence length="703" mass="79984">MRLPPSYIDSLVRSPHYPPFILRCLSFQSYHAIHTDNGFEEQIEMGPEYPPQTLQYQKWQGHVRFSDSSGPLYAMYLKVAEEQDQRRAERLRADTDQILLFCGLFSAAVAALVVPSMPNLKSTPDPTTTATEQMSSDIETMIYILSNYTSFPYSYYDPYSVGTKFAVLVNSFWLLSLLLSITCALIAISLQQWARRHAKVTPMRFSLPEQARMRAFFAKGIETQNYGLFVESLPVLVHVSLLFFFAGFVLFVYDLNNTVFALSCCWTAFFILGYGYITIMPIFRPDSPFYTPLSTPAARIYAGVFRGTSRVLWIGRKRISDASRERLQNMKDRHRHWLSWDMMKFAEEKAREQTPEIDGDVLKRTLDAMTEDHELEQFFESIPGFCDSEMVEDAQRSLDVLGRDRLVDELEEFWNRTLLSNQVPVSVKERRLIVCMRVLEAADLHNAAPRVFRDLSRQRMGRILQTVELAHSLKPFRNGKLAPLAVCIISCIISNVQEHDDRWFSLVMDQLDVTEDVLRSYLAHGDSVPLANLIHVTRHLFRSILKGDLDLTRRSLRCLPAVARFDILNTVPELQREFCALWNEIVDQAQKNKGENNLFTEILVEIWRLHLALHRTDSAPTDVSHSATGYDDKPPASYALCEIADRRSDSTSHQRDVVGDASNVANHVSTTTALPDVNDAVSSHAALGVTQDVVDTSPTSAKA</sequence>
<evidence type="ECO:0000313" key="1">
    <source>
        <dbReference type="EMBL" id="KAI9510071.1"/>
    </source>
</evidence>
<name>A0ACC0UEM1_9AGAM</name>
<protein>
    <submittedName>
        <fullName evidence="1">Uncharacterized protein</fullName>
    </submittedName>
</protein>
<organism evidence="1 2">
    <name type="scientific">Russula earlei</name>
    <dbReference type="NCBI Taxonomy" id="71964"/>
    <lineage>
        <taxon>Eukaryota</taxon>
        <taxon>Fungi</taxon>
        <taxon>Dikarya</taxon>
        <taxon>Basidiomycota</taxon>
        <taxon>Agaricomycotina</taxon>
        <taxon>Agaricomycetes</taxon>
        <taxon>Russulales</taxon>
        <taxon>Russulaceae</taxon>
        <taxon>Russula</taxon>
    </lineage>
</organism>
<comment type="caution">
    <text evidence="1">The sequence shown here is derived from an EMBL/GenBank/DDBJ whole genome shotgun (WGS) entry which is preliminary data.</text>
</comment>
<keyword evidence="2" id="KW-1185">Reference proteome</keyword>
<evidence type="ECO:0000313" key="2">
    <source>
        <dbReference type="Proteomes" id="UP001207468"/>
    </source>
</evidence>
<proteinExistence type="predicted"/>
<accession>A0ACC0UEM1</accession>
<dbReference type="Proteomes" id="UP001207468">
    <property type="component" value="Unassembled WGS sequence"/>
</dbReference>